<name>A0A067D7R2_SAPPC</name>
<dbReference type="PANTHER" id="PTHR33946">
    <property type="match status" value="1"/>
</dbReference>
<dbReference type="KEGG" id="spar:SPRG_00729"/>
<dbReference type="STRING" id="695850.A0A067D7R2"/>
<dbReference type="EMBL" id="KK583190">
    <property type="protein sequence ID" value="KDO34666.1"/>
    <property type="molecule type" value="Genomic_DNA"/>
</dbReference>
<reference evidence="2 3" key="1">
    <citation type="journal article" date="2013" name="PLoS Genet.">
        <title>Distinctive expansion of potential virulence genes in the genome of the oomycete fish pathogen Saprolegnia parasitica.</title>
        <authorList>
            <person name="Jiang R.H."/>
            <person name="de Bruijn I."/>
            <person name="Haas B.J."/>
            <person name="Belmonte R."/>
            <person name="Lobach L."/>
            <person name="Christie J."/>
            <person name="van den Ackerveken G."/>
            <person name="Bottin A."/>
            <person name="Bulone V."/>
            <person name="Diaz-Moreno S.M."/>
            <person name="Dumas B."/>
            <person name="Fan L."/>
            <person name="Gaulin E."/>
            <person name="Govers F."/>
            <person name="Grenville-Briggs L.J."/>
            <person name="Horner N.R."/>
            <person name="Levin J.Z."/>
            <person name="Mammella M."/>
            <person name="Meijer H.J."/>
            <person name="Morris P."/>
            <person name="Nusbaum C."/>
            <person name="Oome S."/>
            <person name="Phillips A.J."/>
            <person name="van Rooyen D."/>
            <person name="Rzeszutek E."/>
            <person name="Saraiva M."/>
            <person name="Secombes C.J."/>
            <person name="Seidl M.F."/>
            <person name="Snel B."/>
            <person name="Stassen J.H."/>
            <person name="Sykes S."/>
            <person name="Tripathy S."/>
            <person name="van den Berg H."/>
            <person name="Vega-Arreguin J.C."/>
            <person name="Wawra S."/>
            <person name="Young S.K."/>
            <person name="Zeng Q."/>
            <person name="Dieguez-Uribeondo J."/>
            <person name="Russ C."/>
            <person name="Tyler B.M."/>
            <person name="van West P."/>
        </authorList>
    </citation>
    <scope>NUCLEOTIDE SEQUENCE [LARGE SCALE GENOMIC DNA]</scope>
    <source>
        <strain evidence="2 3">CBS 223.65</strain>
    </source>
</reference>
<feature type="chain" id="PRO_5001639296" description="Secreted protein" evidence="1">
    <location>
        <begin position="21"/>
        <end position="437"/>
    </location>
</feature>
<protein>
    <recommendedName>
        <fullName evidence="4">Secreted protein</fullName>
    </recommendedName>
</protein>
<keyword evidence="1" id="KW-0732">Signal</keyword>
<evidence type="ECO:0000256" key="1">
    <source>
        <dbReference type="SAM" id="SignalP"/>
    </source>
</evidence>
<dbReference type="PANTHER" id="PTHR33946:SF4">
    <property type="entry name" value="COAGULATION FACTOR XI"/>
    <property type="match status" value="1"/>
</dbReference>
<dbReference type="RefSeq" id="XP_012194340.1">
    <property type="nucleotide sequence ID" value="XM_012338950.1"/>
</dbReference>
<sequence length="437" mass="46828">MVRLLSLTLAAGLVASQARATSKTWSMTPVTSIQARVVSQAATWDASKKKFGLVLKQHTNTFEERYRAAMDTVNTASVEGALYYVQTEGINQADAVQCMRKTNMSYVWFLNVTIVQPTFAIAEYAENAGVVPEYGKFIAMDGGMCTPLDAKGTLSDECRSLSGLDYHANVGPYVGGEARKAHKYAVYADNYWFSYPNSCFTRKFDAKDDACRKKQPGGLCPLGVAPDGIRCTYAFDILGYIRIDDLVGITSLKNSKTGRHYADRVEFCKDAKVEFDFATMASDLSFWNNPLDEKANAKRTAHMLSLYNALITERKGAYANMKALPSADDLTKVNPPCWKNSPLCAKATNGCRRKLTAQICEVCSSPAADCVKPTASDSVPPVLAKAVAPPIPTDASGKAIASRNPSGAGGTAGAAANSASFAAFGASLVAVVAVSLL</sequence>
<feature type="signal peptide" evidence="1">
    <location>
        <begin position="1"/>
        <end position="20"/>
    </location>
</feature>
<organism evidence="2 3">
    <name type="scientific">Saprolegnia parasitica (strain CBS 223.65)</name>
    <dbReference type="NCBI Taxonomy" id="695850"/>
    <lineage>
        <taxon>Eukaryota</taxon>
        <taxon>Sar</taxon>
        <taxon>Stramenopiles</taxon>
        <taxon>Oomycota</taxon>
        <taxon>Saprolegniomycetes</taxon>
        <taxon>Saprolegniales</taxon>
        <taxon>Saprolegniaceae</taxon>
        <taxon>Saprolegnia</taxon>
    </lineage>
</organism>
<proteinExistence type="predicted"/>
<dbReference type="OMA" id="YRSQICQ"/>
<dbReference type="OrthoDB" id="64132at2759"/>
<keyword evidence="3" id="KW-1185">Reference proteome</keyword>
<dbReference type="Proteomes" id="UP000030745">
    <property type="component" value="Unassembled WGS sequence"/>
</dbReference>
<dbReference type="VEuPathDB" id="FungiDB:SPRG_00729"/>
<evidence type="ECO:0000313" key="3">
    <source>
        <dbReference type="Proteomes" id="UP000030745"/>
    </source>
</evidence>
<evidence type="ECO:0008006" key="4">
    <source>
        <dbReference type="Google" id="ProtNLM"/>
    </source>
</evidence>
<gene>
    <name evidence="2" type="ORF">SPRG_00729</name>
</gene>
<evidence type="ECO:0000313" key="2">
    <source>
        <dbReference type="EMBL" id="KDO34666.1"/>
    </source>
</evidence>
<dbReference type="AlphaFoldDB" id="A0A067D7R2"/>
<dbReference type="GeneID" id="24123361"/>
<accession>A0A067D7R2</accession>